<dbReference type="InterPro" id="IPR015943">
    <property type="entry name" value="WD40/YVTN_repeat-like_dom_sf"/>
</dbReference>
<name>A0A2K3QBM1_9HYPO</name>
<evidence type="ECO:0000256" key="3">
    <source>
        <dbReference type="PROSITE-ProRule" id="PRU00221"/>
    </source>
</evidence>
<organism evidence="4 5">
    <name type="scientific">Tolypocladium capitatum</name>
    <dbReference type="NCBI Taxonomy" id="45235"/>
    <lineage>
        <taxon>Eukaryota</taxon>
        <taxon>Fungi</taxon>
        <taxon>Dikarya</taxon>
        <taxon>Ascomycota</taxon>
        <taxon>Pezizomycotina</taxon>
        <taxon>Sordariomycetes</taxon>
        <taxon>Hypocreomycetidae</taxon>
        <taxon>Hypocreales</taxon>
        <taxon>Ophiocordycipitaceae</taxon>
        <taxon>Tolypocladium</taxon>
    </lineage>
</organism>
<keyword evidence="1 3" id="KW-0853">WD repeat</keyword>
<evidence type="ECO:0000256" key="2">
    <source>
        <dbReference type="ARBA" id="ARBA00022737"/>
    </source>
</evidence>
<evidence type="ECO:0000313" key="4">
    <source>
        <dbReference type="EMBL" id="PNY24929.1"/>
    </source>
</evidence>
<dbReference type="InterPro" id="IPR001680">
    <property type="entry name" value="WD40_rpt"/>
</dbReference>
<feature type="repeat" description="WD" evidence="3">
    <location>
        <begin position="97"/>
        <end position="138"/>
    </location>
</feature>
<gene>
    <name evidence="4" type="ORF">TCAP_05130</name>
</gene>
<dbReference type="AlphaFoldDB" id="A0A2K3QBM1"/>
<comment type="caution">
    <text evidence="4">The sequence shown here is derived from an EMBL/GenBank/DDBJ whole genome shotgun (WGS) entry which is preliminary data.</text>
</comment>
<protein>
    <submittedName>
        <fullName evidence="4">Mitotic checkpoint protein</fullName>
    </submittedName>
</protein>
<dbReference type="EMBL" id="NRSZ01000827">
    <property type="protein sequence ID" value="PNY24929.1"/>
    <property type="molecule type" value="Genomic_DNA"/>
</dbReference>
<dbReference type="STRING" id="45235.A0A2K3QBM1"/>
<dbReference type="Proteomes" id="UP000236621">
    <property type="component" value="Unassembled WGS sequence"/>
</dbReference>
<dbReference type="Gene3D" id="2.130.10.10">
    <property type="entry name" value="YVTN repeat-like/Quinoprotein amine dehydrogenase"/>
    <property type="match status" value="1"/>
</dbReference>
<keyword evidence="2" id="KW-0677">Repeat</keyword>
<evidence type="ECO:0000256" key="1">
    <source>
        <dbReference type="ARBA" id="ARBA00022574"/>
    </source>
</evidence>
<feature type="repeat" description="WD" evidence="3">
    <location>
        <begin position="255"/>
        <end position="289"/>
    </location>
</feature>
<keyword evidence="5" id="KW-1185">Reference proteome</keyword>
<dbReference type="PANTHER" id="PTHR10971">
    <property type="entry name" value="MRNA EXPORT FACTOR AND BUB3"/>
    <property type="match status" value="1"/>
</dbReference>
<dbReference type="OrthoDB" id="10262475at2759"/>
<evidence type="ECO:0000313" key="5">
    <source>
        <dbReference type="Proteomes" id="UP000236621"/>
    </source>
</evidence>
<dbReference type="InterPro" id="IPR036322">
    <property type="entry name" value="WD40_repeat_dom_sf"/>
</dbReference>
<sequence>MAPATQYELSPSPGDAVSAIVFAPTSPTKLLVSSWDKKVYYYDIASGPGETNLTNTYEHRAPVLDVCFGADDNEAFTAGMDWGVNRVNLESGEKTLLSKHEAPVRCVVYSPEHGILVSASWDCSLNIHNLKDPSSETIKITLPGKPHAMAASPSKVVVAMTGRINNIYDLDAMKELFASGGKELKPWQQRESSLRFLTRAVACMPNDAGYATSSIEGRVAVEWFEDTAESQARKFAFKCHRQAAPDGDGDVVYPVNALAFHAVHGTFASGGGDGTVALWDAVAKRRLKQYQKFPNSVAALSFSNDGKHLAIGVCPGFETGQDDYTGAGQTSVLIRELGDNEAKGKAAK</sequence>
<dbReference type="SUPFAM" id="SSF50978">
    <property type="entry name" value="WD40 repeat-like"/>
    <property type="match status" value="1"/>
</dbReference>
<proteinExistence type="predicted"/>
<accession>A0A2K3QBM1</accession>
<dbReference type="PROSITE" id="PS50082">
    <property type="entry name" value="WD_REPEATS_2"/>
    <property type="match status" value="2"/>
</dbReference>
<reference evidence="4 5" key="1">
    <citation type="submission" date="2017-08" db="EMBL/GenBank/DDBJ databases">
        <title>Harnessing the power of phylogenomics to disentangle the directionality and signatures of interkingdom host jumping in the parasitic fungal genus Tolypocladium.</title>
        <authorList>
            <person name="Quandt C.A."/>
            <person name="Patterson W."/>
            <person name="Spatafora J.W."/>
        </authorList>
    </citation>
    <scope>NUCLEOTIDE SEQUENCE [LARGE SCALE GENOMIC DNA]</scope>
    <source>
        <strain evidence="4 5">CBS 113982</strain>
    </source>
</reference>
<dbReference type="SMART" id="SM00320">
    <property type="entry name" value="WD40"/>
    <property type="match status" value="4"/>
</dbReference>
<dbReference type="Pfam" id="PF00400">
    <property type="entry name" value="WD40"/>
    <property type="match status" value="2"/>
</dbReference>